<gene>
    <name evidence="3" type="ORF">DWB62_015370</name>
    <name evidence="2" type="ORF">GNY23_15370</name>
</gene>
<dbReference type="EMBL" id="WOTW01000042">
    <property type="protein sequence ID" value="MUP39199.1"/>
    <property type="molecule type" value="Genomic_DNA"/>
</dbReference>
<dbReference type="InterPro" id="IPR010502">
    <property type="entry name" value="Carb-bd_dom_fam9"/>
</dbReference>
<keyword evidence="4" id="KW-1185">Reference proteome</keyword>
<organism evidence="2 5">
    <name type="scientific">Labilibaculum euxinus</name>
    <dbReference type="NCBI Taxonomy" id="2686357"/>
    <lineage>
        <taxon>Bacteria</taxon>
        <taxon>Pseudomonadati</taxon>
        <taxon>Bacteroidota</taxon>
        <taxon>Bacteroidia</taxon>
        <taxon>Marinilabiliales</taxon>
        <taxon>Marinifilaceae</taxon>
        <taxon>Labilibaculum</taxon>
    </lineage>
</organism>
<sequence length="212" mass="24501">MELKIPNISASMNGEVDLFEVMKSLEDNPIDRFSWGKVDPAPMVCFKIAHNNKTILLQYDIWETETLARYSNHNAPVCKDSCVEFFIAFEGEQNYYNFEFNCLGTCHAAWGSDRNNRQLLKSTIINQIQEHTKMQRAIKNGLPLINWQLSLQFPLNVFSFDDIDGLIGKKATANFYKCGDDLCQPHFITWNPVKAEKPDFHLKSHFGRIEFL</sequence>
<accession>A0A7M4D970</accession>
<evidence type="ECO:0000313" key="3">
    <source>
        <dbReference type="EMBL" id="MVB08404.1"/>
    </source>
</evidence>
<comment type="caution">
    <text evidence="2">The sequence shown here is derived from an EMBL/GenBank/DDBJ whole genome shotgun (WGS) entry which is preliminary data.</text>
</comment>
<evidence type="ECO:0000313" key="4">
    <source>
        <dbReference type="Proteomes" id="UP000285951"/>
    </source>
</evidence>
<dbReference type="RefSeq" id="WP_156196668.1">
    <property type="nucleotide sequence ID" value="NZ_QTZN02000042.1"/>
</dbReference>
<dbReference type="Proteomes" id="UP000285951">
    <property type="component" value="Unassembled WGS sequence"/>
</dbReference>
<evidence type="ECO:0000259" key="1">
    <source>
        <dbReference type="Pfam" id="PF16011"/>
    </source>
</evidence>
<dbReference type="SUPFAM" id="SSF49344">
    <property type="entry name" value="CBD9-like"/>
    <property type="match status" value="1"/>
</dbReference>
<dbReference type="EMBL" id="QTZN02000042">
    <property type="protein sequence ID" value="MVB08404.1"/>
    <property type="molecule type" value="Genomic_DNA"/>
</dbReference>
<proteinExistence type="predicted"/>
<protein>
    <recommendedName>
        <fullName evidence="1">Carbohydrate-binding domain-containing protein</fullName>
    </recommendedName>
</protein>
<dbReference type="Pfam" id="PF16011">
    <property type="entry name" value="CBM9_2"/>
    <property type="match status" value="1"/>
</dbReference>
<dbReference type="GO" id="GO:0004553">
    <property type="term" value="F:hydrolase activity, hydrolyzing O-glycosyl compounds"/>
    <property type="evidence" value="ECO:0007669"/>
    <property type="project" value="InterPro"/>
</dbReference>
<dbReference type="AlphaFoldDB" id="A0A7M4D970"/>
<dbReference type="CDD" id="cd09620">
    <property type="entry name" value="CBM9_like_3"/>
    <property type="match status" value="1"/>
</dbReference>
<evidence type="ECO:0000313" key="5">
    <source>
        <dbReference type="Proteomes" id="UP000462449"/>
    </source>
</evidence>
<feature type="domain" description="Carbohydrate-binding" evidence="1">
    <location>
        <begin position="23"/>
        <end position="211"/>
    </location>
</feature>
<dbReference type="GO" id="GO:0030246">
    <property type="term" value="F:carbohydrate binding"/>
    <property type="evidence" value="ECO:0007669"/>
    <property type="project" value="InterPro"/>
</dbReference>
<dbReference type="Proteomes" id="UP000462449">
    <property type="component" value="Unassembled WGS sequence"/>
</dbReference>
<evidence type="ECO:0000313" key="2">
    <source>
        <dbReference type="EMBL" id="MUP39199.1"/>
    </source>
</evidence>
<reference evidence="3 4" key="1">
    <citation type="submission" date="2019-11" db="EMBL/GenBank/DDBJ databases">
        <title>Draft genome sequence of Labilibaculum sp. strain SYP isolated from Black Sea.</title>
        <authorList>
            <person name="Yadav S."/>
            <person name="Villanueva L."/>
        </authorList>
    </citation>
    <scope>NUCLEOTIDE SEQUENCE [LARGE SCALE GENOMIC DNA]</scope>
    <source>
        <strain evidence="3 4">44</strain>
    </source>
</reference>
<name>A0A7M4D970_9BACT</name>
<reference evidence="2 5" key="2">
    <citation type="submission" date="2019-12" db="EMBL/GenBank/DDBJ databases">
        <title>Draft genome sequence of Labilibaculum sp. strain 44 isolated from deep waters of Black Sea.</title>
        <authorList>
            <person name="Yadav S."/>
            <person name="Villanueva L."/>
        </authorList>
    </citation>
    <scope>NUCLEOTIDE SEQUENCE [LARGE SCALE GENOMIC DNA]</scope>
    <source>
        <strain evidence="2 5">44</strain>
    </source>
</reference>
<dbReference type="GO" id="GO:0016052">
    <property type="term" value="P:carbohydrate catabolic process"/>
    <property type="evidence" value="ECO:0007669"/>
    <property type="project" value="InterPro"/>
</dbReference>
<dbReference type="OrthoDB" id="9801646at2"/>
<dbReference type="Gene3D" id="2.60.40.1190">
    <property type="match status" value="1"/>
</dbReference>